<dbReference type="InterPro" id="IPR036365">
    <property type="entry name" value="PGBD-like_sf"/>
</dbReference>
<dbReference type="InterPro" id="IPR043426">
    <property type="entry name" value="MltB-like"/>
</dbReference>
<dbReference type="OrthoDB" id="9808544at2"/>
<dbReference type="SUPFAM" id="SSF53955">
    <property type="entry name" value="Lysozyme-like"/>
    <property type="match status" value="1"/>
</dbReference>
<dbReference type="EMBL" id="CP002452">
    <property type="protein sequence ID" value="ADV46712.1"/>
    <property type="molecule type" value="Genomic_DNA"/>
</dbReference>
<dbReference type="InterPro" id="IPR031304">
    <property type="entry name" value="SLT_2"/>
</dbReference>
<feature type="domain" description="Transglycosylase SLT" evidence="3">
    <location>
        <begin position="30"/>
        <end position="320"/>
    </location>
</feature>
<dbReference type="GO" id="GO:0009253">
    <property type="term" value="P:peptidoglycan catabolic process"/>
    <property type="evidence" value="ECO:0007669"/>
    <property type="project" value="TreeGrafter"/>
</dbReference>
<keyword evidence="1" id="KW-0732">Signal</keyword>
<accession>E6WZS1</accession>
<dbReference type="KEGG" id="nsa:Nitsa_1463"/>
<protein>
    <submittedName>
        <fullName evidence="4">Lytic murein transglycosylase</fullName>
    </submittedName>
</protein>
<organism evidence="4 5">
    <name type="scientific">Nitratifractor salsuginis (strain DSM 16511 / JCM 12458 / E9I37-1)</name>
    <dbReference type="NCBI Taxonomy" id="749222"/>
    <lineage>
        <taxon>Bacteria</taxon>
        <taxon>Pseudomonadati</taxon>
        <taxon>Campylobacterota</taxon>
        <taxon>Epsilonproteobacteria</taxon>
        <taxon>Campylobacterales</taxon>
        <taxon>Sulfurovaceae</taxon>
        <taxon>Nitratifractor</taxon>
    </lineage>
</organism>
<dbReference type="PANTHER" id="PTHR30163:SF8">
    <property type="entry name" value="LYTIC MUREIN TRANSGLYCOSYLASE"/>
    <property type="match status" value="1"/>
</dbReference>
<feature type="domain" description="Peptidoglycan binding-like" evidence="2">
    <location>
        <begin position="341"/>
        <end position="396"/>
    </location>
</feature>
<dbReference type="CDD" id="cd13399">
    <property type="entry name" value="Slt35-like"/>
    <property type="match status" value="1"/>
</dbReference>
<dbReference type="PANTHER" id="PTHR30163">
    <property type="entry name" value="MEMBRANE-BOUND LYTIC MUREIN TRANSGLYCOSYLASE B"/>
    <property type="match status" value="1"/>
</dbReference>
<dbReference type="eggNOG" id="COG3409">
    <property type="taxonomic scope" value="Bacteria"/>
</dbReference>
<dbReference type="Gene3D" id="1.10.530.10">
    <property type="match status" value="1"/>
</dbReference>
<dbReference type="eggNOG" id="COG2951">
    <property type="taxonomic scope" value="Bacteria"/>
</dbReference>
<feature type="chain" id="PRO_5003214728" evidence="1">
    <location>
        <begin position="22"/>
        <end position="397"/>
    </location>
</feature>
<gene>
    <name evidence="4" type="ordered locus">Nitsa_1463</name>
</gene>
<proteinExistence type="predicted"/>
<dbReference type="NCBIfam" id="TIGR02283">
    <property type="entry name" value="MltB_2"/>
    <property type="match status" value="1"/>
</dbReference>
<reference evidence="5" key="2">
    <citation type="submission" date="2011-01" db="EMBL/GenBank/DDBJ databases">
        <title>The complete genome of Nitratifractor salsuginis DSM 16511.</title>
        <authorList>
            <consortium name="US DOE Joint Genome Institute (JGI-PGF)"/>
            <person name="Lucas S."/>
            <person name="Copeland A."/>
            <person name="Lapidus A."/>
            <person name="Bruce D."/>
            <person name="Goodwin L."/>
            <person name="Pitluck S."/>
            <person name="Kyrpides N."/>
            <person name="Mavromatis K."/>
            <person name="Ivanova N."/>
            <person name="Mikhailova N."/>
            <person name="Zeytun A."/>
            <person name="Detter J.C."/>
            <person name="Tapia R."/>
            <person name="Han C."/>
            <person name="Land M."/>
            <person name="Hauser L."/>
            <person name="Markowitz V."/>
            <person name="Cheng J.-F."/>
            <person name="Hugenholtz P."/>
            <person name="Woyke T."/>
            <person name="Wu D."/>
            <person name="Tindall B."/>
            <person name="Schuetze A."/>
            <person name="Brambilla E."/>
            <person name="Klenk H.-P."/>
            <person name="Eisen J.A."/>
        </authorList>
    </citation>
    <scope>NUCLEOTIDE SEQUENCE [LARGE SCALE GENOMIC DNA]</scope>
    <source>
        <strain evidence="5">DSM 16511 / JCM 12458 / E9I37-1</strain>
    </source>
</reference>
<dbReference type="Pfam" id="PF01471">
    <property type="entry name" value="PG_binding_1"/>
    <property type="match status" value="1"/>
</dbReference>
<dbReference type="Gene3D" id="1.10.8.350">
    <property type="entry name" value="Bacterial muramidase"/>
    <property type="match status" value="1"/>
</dbReference>
<evidence type="ECO:0000256" key="1">
    <source>
        <dbReference type="SAM" id="SignalP"/>
    </source>
</evidence>
<evidence type="ECO:0000259" key="3">
    <source>
        <dbReference type="Pfam" id="PF13406"/>
    </source>
</evidence>
<dbReference type="AlphaFoldDB" id="E6WZS1"/>
<dbReference type="InterPro" id="IPR036366">
    <property type="entry name" value="PGBDSf"/>
</dbReference>
<dbReference type="HOGENOM" id="CLU_035402_0_2_7"/>
<dbReference type="Proteomes" id="UP000008633">
    <property type="component" value="Chromosome"/>
</dbReference>
<name>E6WZS1_NITSE</name>
<dbReference type="STRING" id="749222.Nitsa_1463"/>
<evidence type="ECO:0000313" key="4">
    <source>
        <dbReference type="EMBL" id="ADV46712.1"/>
    </source>
</evidence>
<evidence type="ECO:0000313" key="5">
    <source>
        <dbReference type="Proteomes" id="UP000008633"/>
    </source>
</evidence>
<dbReference type="SUPFAM" id="SSF47090">
    <property type="entry name" value="PGBD-like"/>
    <property type="match status" value="1"/>
</dbReference>
<dbReference type="InterPro" id="IPR011970">
    <property type="entry name" value="MltB_2"/>
</dbReference>
<dbReference type="Pfam" id="PF13406">
    <property type="entry name" value="SLT_2"/>
    <property type="match status" value="1"/>
</dbReference>
<sequence length="397" mass="45057">MFLRLLLPFLLTLGFLAPLSALDCGRGKPFPQWLKAFERYAVSQGISPDTVHRALDGITYDPSVIRRDRRQHQFSYDFRTFAKRIISPYRLRKGKQLIHKKARLFKAIEKRYGVPAPVIVAFWGLESDFGAYMGKDNTLRSLATLAYDCRRSDEFQKELLAALKIIDEGDLTPRQMRGSWAGELGQTQFLPSYYLKYGVDFDGDGRRDLIHSSADALASTANYLRHLGWKPGEPWIREVIVPRQMPWDESGLEHSHSLSYWGKLGVTDRNGRPLHGSFNASLLLPMGKDGPAFLAFDNFKDTYLTWNNSLLYSLTAAYFATRLDGAPAMRPDRAKIASLSGRQIQTLQRLLAKRGYDVGKIDGIIGEKTRLAVKDLQKKLGLPADGYPTQELLRRLR</sequence>
<evidence type="ECO:0000259" key="2">
    <source>
        <dbReference type="Pfam" id="PF01471"/>
    </source>
</evidence>
<dbReference type="RefSeq" id="WP_013554401.1">
    <property type="nucleotide sequence ID" value="NC_014935.1"/>
</dbReference>
<dbReference type="GO" id="GO:0008933">
    <property type="term" value="F:peptidoglycan lytic transglycosylase activity"/>
    <property type="evidence" value="ECO:0007669"/>
    <property type="project" value="TreeGrafter"/>
</dbReference>
<dbReference type="FunFam" id="1.10.8.350:FF:000001">
    <property type="entry name" value="Lytic murein transglycosylase B"/>
    <property type="match status" value="1"/>
</dbReference>
<feature type="signal peptide" evidence="1">
    <location>
        <begin position="1"/>
        <end position="21"/>
    </location>
</feature>
<dbReference type="InterPro" id="IPR002477">
    <property type="entry name" value="Peptidoglycan-bd-like"/>
</dbReference>
<keyword evidence="5" id="KW-1185">Reference proteome</keyword>
<reference evidence="4 5" key="1">
    <citation type="journal article" date="2011" name="Stand. Genomic Sci.">
        <title>Complete genome sequence of Nitratifractor salsuginis type strain (E9I37-1).</title>
        <authorList>
            <person name="Anderson I."/>
            <person name="Sikorski J."/>
            <person name="Zeytun A."/>
            <person name="Nolan M."/>
            <person name="Lapidus A."/>
            <person name="Lucas S."/>
            <person name="Hammon N."/>
            <person name="Deshpande S."/>
            <person name="Cheng J.F."/>
            <person name="Tapia R."/>
            <person name="Han C."/>
            <person name="Goodwin L."/>
            <person name="Pitluck S."/>
            <person name="Liolios K."/>
            <person name="Pagani I."/>
            <person name="Ivanova N."/>
            <person name="Huntemann M."/>
            <person name="Mavromatis K."/>
            <person name="Ovchinikova G."/>
            <person name="Pati A."/>
            <person name="Chen A."/>
            <person name="Palaniappan K."/>
            <person name="Land M."/>
            <person name="Hauser L."/>
            <person name="Brambilla E.M."/>
            <person name="Ngatchou-Djao O.D."/>
            <person name="Rohde M."/>
            <person name="Tindall B.J."/>
            <person name="Goker M."/>
            <person name="Detter J.C."/>
            <person name="Woyke T."/>
            <person name="Bristow J."/>
            <person name="Eisen J.A."/>
            <person name="Markowitz V."/>
            <person name="Hugenholtz P."/>
            <person name="Klenk H.P."/>
            <person name="Kyrpides N.C."/>
        </authorList>
    </citation>
    <scope>NUCLEOTIDE SEQUENCE [LARGE SCALE GENOMIC DNA]</scope>
    <source>
        <strain evidence="5">DSM 16511 / JCM 12458 / E9I37-1</strain>
    </source>
</reference>
<dbReference type="Gene3D" id="1.10.101.10">
    <property type="entry name" value="PGBD-like superfamily/PGBD"/>
    <property type="match status" value="1"/>
</dbReference>
<dbReference type="InterPro" id="IPR023346">
    <property type="entry name" value="Lysozyme-like_dom_sf"/>
</dbReference>